<sequence>MVLLYSILTGKTIDVGKIILREMGNCAVRCSGPAYFPFTITILCLKAKILANRIEESEDPEKEEEDPTEIKLMQSTKVPDKVEPLEPEVEPDDETSMFRAQPPSPDLRDELSKLMDIMQHMQ</sequence>
<gene>
    <name evidence="2" type="ORF">PVK06_008963</name>
</gene>
<dbReference type="EMBL" id="JARKNE010000003">
    <property type="protein sequence ID" value="KAK5840092.1"/>
    <property type="molecule type" value="Genomic_DNA"/>
</dbReference>
<keyword evidence="3" id="KW-1185">Reference proteome</keyword>
<evidence type="ECO:0000313" key="2">
    <source>
        <dbReference type="EMBL" id="KAK5840092.1"/>
    </source>
</evidence>
<feature type="compositionally biased region" description="Acidic residues" evidence="1">
    <location>
        <begin position="85"/>
        <end position="95"/>
    </location>
</feature>
<reference evidence="2 3" key="1">
    <citation type="submission" date="2023-03" db="EMBL/GenBank/DDBJ databases">
        <title>WGS of Gossypium arboreum.</title>
        <authorList>
            <person name="Yu D."/>
        </authorList>
    </citation>
    <scope>NUCLEOTIDE SEQUENCE [LARGE SCALE GENOMIC DNA]</scope>
    <source>
        <tissue evidence="2">Leaf</tissue>
    </source>
</reference>
<evidence type="ECO:0000313" key="3">
    <source>
        <dbReference type="Proteomes" id="UP001358586"/>
    </source>
</evidence>
<name>A0ABR0QME5_GOSAR</name>
<organism evidence="2 3">
    <name type="scientific">Gossypium arboreum</name>
    <name type="common">Tree cotton</name>
    <name type="synonym">Gossypium nanking</name>
    <dbReference type="NCBI Taxonomy" id="29729"/>
    <lineage>
        <taxon>Eukaryota</taxon>
        <taxon>Viridiplantae</taxon>
        <taxon>Streptophyta</taxon>
        <taxon>Embryophyta</taxon>
        <taxon>Tracheophyta</taxon>
        <taxon>Spermatophyta</taxon>
        <taxon>Magnoliopsida</taxon>
        <taxon>eudicotyledons</taxon>
        <taxon>Gunneridae</taxon>
        <taxon>Pentapetalae</taxon>
        <taxon>rosids</taxon>
        <taxon>malvids</taxon>
        <taxon>Malvales</taxon>
        <taxon>Malvaceae</taxon>
        <taxon>Malvoideae</taxon>
        <taxon>Gossypium</taxon>
    </lineage>
</organism>
<accession>A0ABR0QME5</accession>
<protein>
    <submittedName>
        <fullName evidence="2">Uncharacterized protein</fullName>
    </submittedName>
</protein>
<comment type="caution">
    <text evidence="2">The sequence shown here is derived from an EMBL/GenBank/DDBJ whole genome shotgun (WGS) entry which is preliminary data.</text>
</comment>
<evidence type="ECO:0000256" key="1">
    <source>
        <dbReference type="SAM" id="MobiDB-lite"/>
    </source>
</evidence>
<dbReference type="Proteomes" id="UP001358586">
    <property type="component" value="Chromosome 3"/>
</dbReference>
<feature type="compositionally biased region" description="Acidic residues" evidence="1">
    <location>
        <begin position="56"/>
        <end position="67"/>
    </location>
</feature>
<feature type="region of interest" description="Disordered" evidence="1">
    <location>
        <begin position="54"/>
        <end position="108"/>
    </location>
</feature>
<proteinExistence type="predicted"/>